<dbReference type="EC" id="2.6.1.37" evidence="7"/>
<dbReference type="PANTHER" id="PTHR42778:SF1">
    <property type="entry name" value="2-AMINOETHYLPHOSPHONATE--PYRUVATE TRANSAMINASE"/>
    <property type="match status" value="1"/>
</dbReference>
<gene>
    <name evidence="7" type="primary">phnW</name>
    <name evidence="11" type="ORF">AQPE_2535</name>
</gene>
<comment type="catalytic activity">
    <reaction evidence="6 7">
        <text>(2-aminoethyl)phosphonate + pyruvate = phosphonoacetaldehyde + L-alanine</text>
        <dbReference type="Rhea" id="RHEA:17021"/>
        <dbReference type="ChEBI" id="CHEBI:15361"/>
        <dbReference type="ChEBI" id="CHEBI:57418"/>
        <dbReference type="ChEBI" id="CHEBI:57972"/>
        <dbReference type="ChEBI" id="CHEBI:58383"/>
        <dbReference type="EC" id="2.6.1.37"/>
    </reaction>
</comment>
<dbReference type="InterPro" id="IPR000192">
    <property type="entry name" value="Aminotrans_V_dom"/>
</dbReference>
<evidence type="ECO:0000256" key="5">
    <source>
        <dbReference type="ARBA" id="ARBA00023317"/>
    </source>
</evidence>
<dbReference type="NCBIfam" id="TIGR03301">
    <property type="entry name" value="PhnW-AepZ"/>
    <property type="match status" value="1"/>
</dbReference>
<dbReference type="InterPro" id="IPR015422">
    <property type="entry name" value="PyrdxlP-dep_Trfase_small"/>
</dbReference>
<dbReference type="GO" id="GO:0019700">
    <property type="term" value="P:organic phosphonate catabolic process"/>
    <property type="evidence" value="ECO:0007669"/>
    <property type="project" value="UniProtKB-UniRule"/>
</dbReference>
<dbReference type="NCBIfam" id="TIGR02326">
    <property type="entry name" value="transamin_PhnW"/>
    <property type="match status" value="1"/>
</dbReference>
<evidence type="ECO:0000256" key="1">
    <source>
        <dbReference type="ARBA" id="ARBA00001933"/>
    </source>
</evidence>
<name>A0A5K7S9W3_9BACT</name>
<comment type="function">
    <text evidence="7">Involved in phosphonate degradation.</text>
</comment>
<dbReference type="AlphaFoldDB" id="A0A5K7S9W3"/>
<dbReference type="PANTHER" id="PTHR42778">
    <property type="entry name" value="2-AMINOETHYLPHOSPHONATE--PYRUVATE TRANSAMINASE"/>
    <property type="match status" value="1"/>
</dbReference>
<feature type="modified residue" description="N6-(pyridoxal phosphate)lysine" evidence="7 9">
    <location>
        <position position="172"/>
    </location>
</feature>
<dbReference type="SUPFAM" id="SSF53383">
    <property type="entry name" value="PLP-dependent transferases"/>
    <property type="match status" value="1"/>
</dbReference>
<feature type="domain" description="Aminotransferase class V" evidence="10">
    <location>
        <begin position="6"/>
        <end position="294"/>
    </location>
</feature>
<evidence type="ECO:0000313" key="11">
    <source>
        <dbReference type="EMBL" id="BBE18373.1"/>
    </source>
</evidence>
<dbReference type="EMBL" id="AP018694">
    <property type="protein sequence ID" value="BBE18373.1"/>
    <property type="molecule type" value="Genomic_DNA"/>
</dbReference>
<evidence type="ECO:0000256" key="7">
    <source>
        <dbReference type="HAMAP-Rule" id="MF_01376"/>
    </source>
</evidence>
<dbReference type="Gene3D" id="3.90.1150.10">
    <property type="entry name" value="Aspartate Aminotransferase, domain 1"/>
    <property type="match status" value="1"/>
</dbReference>
<comment type="cofactor">
    <cofactor evidence="1 7 9">
        <name>pyridoxal 5'-phosphate</name>
        <dbReference type="ChEBI" id="CHEBI:597326"/>
    </cofactor>
</comment>
<sequence length="353" mass="39548">MLHDMGSRDKEFLEVVKEIRNELLNIAGVSPEDGYDTVLMQGSGTFGVESVVSTVIPSFGHLLILTNGAYGDRMKQMANVYGIRTTTLKYKENVVPSVDDAEEILLDDETITHIALVHCETTTGIFNNIEGIGLLAKKFSKIFIVDAMSSFGAVPIDLKALDIDFLISSSNKCIEGVPGFSFVIAKSESLERCAGQARTVSLDLYSQWIDMKKSNQFRFTPPIQSILAFRKAIDELKTEGGVAKRSERYQKNYRRLMKGTEALGLKTYLDKKDQGYIITSFLFPDHADFDFTQFYESLHQRRQVIYQGKLSDTNCFRIGNIGQLFLEDIEKLLLAIADVLNEMGIQTTDLLGE</sequence>
<feature type="binding site" evidence="8">
    <location>
        <position position="317"/>
    </location>
    <ligand>
        <name>substrate</name>
    </ligand>
</feature>
<dbReference type="InterPro" id="IPR015424">
    <property type="entry name" value="PyrdxlP-dep_Trfase"/>
</dbReference>
<keyword evidence="3 7" id="KW-0808">Transferase</keyword>
<dbReference type="InterPro" id="IPR024169">
    <property type="entry name" value="SP_NH2Trfase/AEP_transaminase"/>
</dbReference>
<keyword evidence="5 7" id="KW-0670">Pyruvate</keyword>
<keyword evidence="12" id="KW-1185">Reference proteome</keyword>
<dbReference type="Gene3D" id="3.40.640.10">
    <property type="entry name" value="Type I PLP-dependent aspartate aminotransferase-like (Major domain)"/>
    <property type="match status" value="1"/>
</dbReference>
<proteinExistence type="inferred from homology"/>
<dbReference type="Proteomes" id="UP001193389">
    <property type="component" value="Chromosome"/>
</dbReference>
<evidence type="ECO:0000256" key="3">
    <source>
        <dbReference type="ARBA" id="ARBA00022679"/>
    </source>
</evidence>
<comment type="similarity">
    <text evidence="7">Belongs to the class-V pyridoxal-phosphate-dependent aminotransferase family. PhnW subfamily.</text>
</comment>
<accession>A0A5K7S9W3</accession>
<dbReference type="NCBIfam" id="NF010006">
    <property type="entry name" value="PRK13479.1"/>
    <property type="match status" value="1"/>
</dbReference>
<dbReference type="HAMAP" id="MF_01376">
    <property type="entry name" value="PhnW_aminotrans_5"/>
    <property type="match status" value="1"/>
</dbReference>
<evidence type="ECO:0000259" key="10">
    <source>
        <dbReference type="Pfam" id="PF00266"/>
    </source>
</evidence>
<keyword evidence="4 7" id="KW-0663">Pyridoxal phosphate</keyword>
<comment type="subunit">
    <text evidence="7">Homodimer.</text>
</comment>
<dbReference type="KEGG" id="anf:AQPE_2535"/>
<evidence type="ECO:0000256" key="9">
    <source>
        <dbReference type="PIRSR" id="PIRSR000524-50"/>
    </source>
</evidence>
<protein>
    <recommendedName>
        <fullName evidence="7">2-aminoethylphosphonate--pyruvate transaminase</fullName>
        <ecNumber evidence="7">2.6.1.37</ecNumber>
    </recommendedName>
    <alternativeName>
        <fullName evidence="7">2-aminoethylphosphonate aminotransferase</fullName>
    </alternativeName>
    <alternativeName>
        <fullName evidence="7">AEP transaminase</fullName>
        <shortName evidence="7">AEPT</shortName>
    </alternativeName>
</protein>
<dbReference type="GO" id="GO:0047304">
    <property type="term" value="F:2-aminoethylphosphonate-pyruvate transaminase activity"/>
    <property type="evidence" value="ECO:0007669"/>
    <property type="project" value="UniProtKB-UniRule"/>
</dbReference>
<dbReference type="Pfam" id="PF00266">
    <property type="entry name" value="Aminotran_5"/>
    <property type="match status" value="1"/>
</dbReference>
<reference evidence="11" key="1">
    <citation type="journal article" date="2020" name="Int. J. Syst. Evol. Microbiol.">
        <title>Aquipluma nitroreducens gen. nov. sp. nov., a novel facultatively anaerobic bacterium isolated from a freshwater lake.</title>
        <authorList>
            <person name="Watanabe M."/>
            <person name="Kojima H."/>
            <person name="Fukui M."/>
        </authorList>
    </citation>
    <scope>NUCLEOTIDE SEQUENCE</scope>
    <source>
        <strain evidence="11">MeG22</strain>
    </source>
</reference>
<evidence type="ECO:0000313" key="12">
    <source>
        <dbReference type="Proteomes" id="UP001193389"/>
    </source>
</evidence>
<evidence type="ECO:0000256" key="6">
    <source>
        <dbReference type="ARBA" id="ARBA00049460"/>
    </source>
</evidence>
<dbReference type="InterPro" id="IPR015421">
    <property type="entry name" value="PyrdxlP-dep_Trfase_major"/>
</dbReference>
<evidence type="ECO:0000256" key="4">
    <source>
        <dbReference type="ARBA" id="ARBA00022898"/>
    </source>
</evidence>
<organism evidence="11 12">
    <name type="scientific">Aquipluma nitroreducens</name>
    <dbReference type="NCBI Taxonomy" id="2010828"/>
    <lineage>
        <taxon>Bacteria</taxon>
        <taxon>Pseudomonadati</taxon>
        <taxon>Bacteroidota</taxon>
        <taxon>Bacteroidia</taxon>
        <taxon>Marinilabiliales</taxon>
        <taxon>Prolixibacteraceae</taxon>
        <taxon>Aquipluma</taxon>
    </lineage>
</organism>
<evidence type="ECO:0000256" key="2">
    <source>
        <dbReference type="ARBA" id="ARBA00022576"/>
    </source>
</evidence>
<dbReference type="PIRSF" id="PIRSF000524">
    <property type="entry name" value="SPT"/>
    <property type="match status" value="1"/>
</dbReference>
<evidence type="ECO:0000256" key="8">
    <source>
        <dbReference type="PIRSR" id="PIRSR000524-1"/>
    </source>
</evidence>
<dbReference type="InterPro" id="IPR012703">
    <property type="entry name" value="NH2EtPonate_pyrv_transaminase"/>
</dbReference>
<keyword evidence="2 7" id="KW-0032">Aminotransferase</keyword>